<accession>A0A4S8P107</accession>
<name>A0A4S8P107_9HYPH</name>
<evidence type="ECO:0008006" key="4">
    <source>
        <dbReference type="Google" id="ProtNLM"/>
    </source>
</evidence>
<dbReference type="RefSeq" id="WP_136597782.1">
    <property type="nucleotide sequence ID" value="NZ_STGV01000002.1"/>
</dbReference>
<dbReference type="Proteomes" id="UP000308828">
    <property type="component" value="Unassembled WGS sequence"/>
</dbReference>
<comment type="caution">
    <text evidence="2">The sequence shown here is derived from an EMBL/GenBank/DDBJ whole genome shotgun (WGS) entry which is preliminary data.</text>
</comment>
<feature type="region of interest" description="Disordered" evidence="1">
    <location>
        <begin position="91"/>
        <end position="110"/>
    </location>
</feature>
<evidence type="ECO:0000313" key="3">
    <source>
        <dbReference type="Proteomes" id="UP000308828"/>
    </source>
</evidence>
<dbReference type="EMBL" id="STGV01000002">
    <property type="protein sequence ID" value="THV23683.1"/>
    <property type="molecule type" value="Genomic_DNA"/>
</dbReference>
<dbReference type="AlphaFoldDB" id="A0A4S8P107"/>
<keyword evidence="3" id="KW-1185">Reference proteome</keyword>
<organism evidence="2 3">
    <name type="scientific">Peteryoungia ipomoeae</name>
    <dbReference type="NCBI Taxonomy" id="1210932"/>
    <lineage>
        <taxon>Bacteria</taxon>
        <taxon>Pseudomonadati</taxon>
        <taxon>Pseudomonadota</taxon>
        <taxon>Alphaproteobacteria</taxon>
        <taxon>Hyphomicrobiales</taxon>
        <taxon>Rhizobiaceae</taxon>
        <taxon>Peteryoungia</taxon>
    </lineage>
</organism>
<gene>
    <name evidence="2" type="ORF">FAA97_06745</name>
</gene>
<feature type="compositionally biased region" description="Basic and acidic residues" evidence="1">
    <location>
        <begin position="91"/>
        <end position="109"/>
    </location>
</feature>
<dbReference type="OrthoDB" id="8115900at2"/>
<protein>
    <recommendedName>
        <fullName evidence="4">Flagellar FliJ protein</fullName>
    </recommendedName>
</protein>
<evidence type="ECO:0000313" key="2">
    <source>
        <dbReference type="EMBL" id="THV23683.1"/>
    </source>
</evidence>
<sequence>MAPQKKSDKLKRLVAVQRHMERMAESDVRLTTSRIEENNASMETVMNAIGSLEPVHRLFAQNYADRFDRLANTGKQLASLQQVQEMKVMRERAKGDRLEESMRDARDLEDREAEDDAIYDLLDIRYATPASSKVEER</sequence>
<evidence type="ECO:0000256" key="1">
    <source>
        <dbReference type="SAM" id="MobiDB-lite"/>
    </source>
</evidence>
<reference evidence="2 3" key="1">
    <citation type="submission" date="2019-04" db="EMBL/GenBank/DDBJ databases">
        <title>Genome sequence of strain shin9-1.</title>
        <authorList>
            <person name="Gao J."/>
            <person name="Sun J."/>
        </authorList>
    </citation>
    <scope>NUCLEOTIDE SEQUENCE [LARGE SCALE GENOMIC DNA]</scope>
    <source>
        <strain evidence="3">shin9-1</strain>
    </source>
</reference>
<proteinExistence type="predicted"/>